<proteinExistence type="predicted"/>
<dbReference type="Proteomes" id="UP000505325">
    <property type="component" value="Chromosome"/>
</dbReference>
<organism evidence="1 2">
    <name type="scientific">Paramixta manurensis</name>
    <dbReference type="NCBI Taxonomy" id="2740817"/>
    <lineage>
        <taxon>Bacteria</taxon>
        <taxon>Pseudomonadati</taxon>
        <taxon>Pseudomonadota</taxon>
        <taxon>Gammaproteobacteria</taxon>
        <taxon>Enterobacterales</taxon>
        <taxon>Erwiniaceae</taxon>
        <taxon>Paramixta</taxon>
    </lineage>
</organism>
<accession>A0A6M8UG34</accession>
<evidence type="ECO:0000313" key="1">
    <source>
        <dbReference type="EMBL" id="QKJ86680.1"/>
    </source>
</evidence>
<dbReference type="KEGG" id="pmak:PMPD1_1730"/>
<gene>
    <name evidence="1" type="ORF">PMPD1_1730</name>
</gene>
<evidence type="ECO:0000313" key="2">
    <source>
        <dbReference type="Proteomes" id="UP000505325"/>
    </source>
</evidence>
<name>A0A6M8UG34_9GAMM</name>
<protein>
    <submittedName>
        <fullName evidence="1">DUF4054 domain-containing protein</fullName>
    </submittedName>
</protein>
<dbReference type="RefSeq" id="WP_173633684.1">
    <property type="nucleotide sequence ID" value="NZ_CP054212.1"/>
</dbReference>
<dbReference type="InterPro" id="IPR025127">
    <property type="entry name" value="DUF4054"/>
</dbReference>
<sequence>MSQTLYEAKPPLEVFRQIALEFAEIPDETINDYLELSTLFLSNKSYGEANNIALALMSGHMMASLGCFSKESFTSTARVISRTEGDLSISYESISNDTDYLSTTSYGNLLLLLEERMVGDNSSESEK</sequence>
<reference evidence="1 2" key="1">
    <citation type="submission" date="2020-06" db="EMBL/GenBank/DDBJ databases">
        <title>Genome sequence of Paramixta manurensis strain PD-1.</title>
        <authorList>
            <person name="Lee C.W."/>
            <person name="Kim J."/>
        </authorList>
    </citation>
    <scope>NUCLEOTIDE SEQUENCE [LARGE SCALE GENOMIC DNA]</scope>
    <source>
        <strain evidence="1 2">PD-1</strain>
    </source>
</reference>
<dbReference type="AlphaFoldDB" id="A0A6M8UG34"/>
<dbReference type="Pfam" id="PF13262">
    <property type="entry name" value="DUF4054"/>
    <property type="match status" value="1"/>
</dbReference>
<dbReference type="EMBL" id="CP054212">
    <property type="protein sequence ID" value="QKJ86680.1"/>
    <property type="molecule type" value="Genomic_DNA"/>
</dbReference>
<keyword evidence="2" id="KW-1185">Reference proteome</keyword>